<evidence type="ECO:0000256" key="1">
    <source>
        <dbReference type="SAM" id="MobiDB-lite"/>
    </source>
</evidence>
<gene>
    <name evidence="2" type="ORF">E2C01_073349</name>
</gene>
<reference evidence="2 3" key="1">
    <citation type="submission" date="2019-05" db="EMBL/GenBank/DDBJ databases">
        <title>Another draft genome of Portunus trituberculatus and its Hox gene families provides insights of decapod evolution.</title>
        <authorList>
            <person name="Jeong J.-H."/>
            <person name="Song I."/>
            <person name="Kim S."/>
            <person name="Choi T."/>
            <person name="Kim D."/>
            <person name="Ryu S."/>
            <person name="Kim W."/>
        </authorList>
    </citation>
    <scope>NUCLEOTIDE SEQUENCE [LARGE SCALE GENOMIC DNA]</scope>
    <source>
        <tissue evidence="2">Muscle</tissue>
    </source>
</reference>
<accession>A0A5B7IDB5</accession>
<organism evidence="2 3">
    <name type="scientific">Portunus trituberculatus</name>
    <name type="common">Swimming crab</name>
    <name type="synonym">Neptunus trituberculatus</name>
    <dbReference type="NCBI Taxonomy" id="210409"/>
    <lineage>
        <taxon>Eukaryota</taxon>
        <taxon>Metazoa</taxon>
        <taxon>Ecdysozoa</taxon>
        <taxon>Arthropoda</taxon>
        <taxon>Crustacea</taxon>
        <taxon>Multicrustacea</taxon>
        <taxon>Malacostraca</taxon>
        <taxon>Eumalacostraca</taxon>
        <taxon>Eucarida</taxon>
        <taxon>Decapoda</taxon>
        <taxon>Pleocyemata</taxon>
        <taxon>Brachyura</taxon>
        <taxon>Eubrachyura</taxon>
        <taxon>Portunoidea</taxon>
        <taxon>Portunidae</taxon>
        <taxon>Portuninae</taxon>
        <taxon>Portunus</taxon>
    </lineage>
</organism>
<protein>
    <submittedName>
        <fullName evidence="2">Uncharacterized protein</fullName>
    </submittedName>
</protein>
<feature type="region of interest" description="Disordered" evidence="1">
    <location>
        <begin position="39"/>
        <end position="60"/>
    </location>
</feature>
<evidence type="ECO:0000313" key="2">
    <source>
        <dbReference type="EMBL" id="MPC78848.1"/>
    </source>
</evidence>
<sequence>MAGNKKGLIFPTAPHAPPVHRSQLILRCRKNNIVLRFHPSCRPMQPTGPPQPVDPSLSKE</sequence>
<evidence type="ECO:0000313" key="3">
    <source>
        <dbReference type="Proteomes" id="UP000324222"/>
    </source>
</evidence>
<name>A0A5B7IDB5_PORTR</name>
<keyword evidence="3" id="KW-1185">Reference proteome</keyword>
<proteinExistence type="predicted"/>
<dbReference type="AlphaFoldDB" id="A0A5B7IDB5"/>
<dbReference type="EMBL" id="VSRR010049526">
    <property type="protein sequence ID" value="MPC78848.1"/>
    <property type="molecule type" value="Genomic_DNA"/>
</dbReference>
<comment type="caution">
    <text evidence="2">The sequence shown here is derived from an EMBL/GenBank/DDBJ whole genome shotgun (WGS) entry which is preliminary data.</text>
</comment>
<dbReference type="Proteomes" id="UP000324222">
    <property type="component" value="Unassembled WGS sequence"/>
</dbReference>